<keyword evidence="5" id="KW-1185">Reference proteome</keyword>
<dbReference type="SUPFAM" id="SSF55811">
    <property type="entry name" value="Nudix"/>
    <property type="match status" value="1"/>
</dbReference>
<dbReference type="GO" id="GO:0016787">
    <property type="term" value="F:hydrolase activity"/>
    <property type="evidence" value="ECO:0007669"/>
    <property type="project" value="UniProtKB-KW"/>
</dbReference>
<dbReference type="PROSITE" id="PS00893">
    <property type="entry name" value="NUDIX_BOX"/>
    <property type="match status" value="1"/>
</dbReference>
<gene>
    <name evidence="4" type="ORF">SAMN05192530_102112</name>
</gene>
<dbReference type="Proteomes" id="UP000198793">
    <property type="component" value="Unassembled WGS sequence"/>
</dbReference>
<reference evidence="4 5" key="1">
    <citation type="submission" date="2016-10" db="EMBL/GenBank/DDBJ databases">
        <authorList>
            <person name="de Groot N.N."/>
        </authorList>
    </citation>
    <scope>NUCLEOTIDE SEQUENCE [LARGE SCALE GENOMIC DNA]</scope>
    <source>
        <strain evidence="5">L7-484,KACC 16230,DSM 25025</strain>
    </source>
</reference>
<keyword evidence="2" id="KW-0378">Hydrolase</keyword>
<proteinExistence type="predicted"/>
<dbReference type="InterPro" id="IPR020084">
    <property type="entry name" value="NUDIX_hydrolase_CS"/>
</dbReference>
<dbReference type="PROSITE" id="PS51462">
    <property type="entry name" value="NUDIX"/>
    <property type="match status" value="1"/>
</dbReference>
<dbReference type="PANTHER" id="PTHR43046">
    <property type="entry name" value="GDP-MANNOSE MANNOSYL HYDROLASE"/>
    <property type="match status" value="1"/>
</dbReference>
<accession>A0A1H0EM87</accession>
<comment type="cofactor">
    <cofactor evidence="1">
        <name>Mg(2+)</name>
        <dbReference type="ChEBI" id="CHEBI:18420"/>
    </cofactor>
</comment>
<evidence type="ECO:0000256" key="2">
    <source>
        <dbReference type="ARBA" id="ARBA00022801"/>
    </source>
</evidence>
<dbReference type="STRING" id="1166073.SAMN05192530_102112"/>
<dbReference type="AlphaFoldDB" id="A0A1H0EM87"/>
<evidence type="ECO:0000313" key="5">
    <source>
        <dbReference type="Proteomes" id="UP000198793"/>
    </source>
</evidence>
<dbReference type="EMBL" id="FNIT01000002">
    <property type="protein sequence ID" value="SDN83567.1"/>
    <property type="molecule type" value="Genomic_DNA"/>
</dbReference>
<dbReference type="RefSeq" id="WP_090669956.1">
    <property type="nucleotide sequence ID" value="NZ_FNIT01000002.1"/>
</dbReference>
<organism evidence="4 5">
    <name type="scientific">Aureimonas jatrophae</name>
    <dbReference type="NCBI Taxonomy" id="1166073"/>
    <lineage>
        <taxon>Bacteria</taxon>
        <taxon>Pseudomonadati</taxon>
        <taxon>Pseudomonadota</taxon>
        <taxon>Alphaproteobacteria</taxon>
        <taxon>Hyphomicrobiales</taxon>
        <taxon>Aurantimonadaceae</taxon>
        <taxon>Aureimonas</taxon>
    </lineage>
</organism>
<evidence type="ECO:0000256" key="1">
    <source>
        <dbReference type="ARBA" id="ARBA00001946"/>
    </source>
</evidence>
<name>A0A1H0EM87_9HYPH</name>
<protein>
    <submittedName>
        <fullName evidence="4">ADP-ribose pyrophosphatase YjhB, NUDIX family</fullName>
    </submittedName>
</protein>
<evidence type="ECO:0000313" key="4">
    <source>
        <dbReference type="EMBL" id="SDN83567.1"/>
    </source>
</evidence>
<dbReference type="InterPro" id="IPR000086">
    <property type="entry name" value="NUDIX_hydrolase_dom"/>
</dbReference>
<dbReference type="InterPro" id="IPR015797">
    <property type="entry name" value="NUDIX_hydrolase-like_dom_sf"/>
</dbReference>
<feature type="domain" description="Nudix hydrolase" evidence="3">
    <location>
        <begin position="22"/>
        <end position="147"/>
    </location>
</feature>
<dbReference type="Pfam" id="PF00293">
    <property type="entry name" value="NUDIX"/>
    <property type="match status" value="1"/>
</dbReference>
<dbReference type="OrthoDB" id="9800065at2"/>
<sequence>MNRHLQRALRPVRRAYALATRPVTLGVRLAAFDAAGRVFLVRHTYMRGWYLPGGAVDPGEAAGDAVRREAREEGNLELPEAPELLGVFVNQLEARDHVLLYRAGGVQQSAPRAPDREIAEGAFFSPDRLPADATPATLRRLAEIGAGGPYPPEW</sequence>
<evidence type="ECO:0000259" key="3">
    <source>
        <dbReference type="PROSITE" id="PS51462"/>
    </source>
</evidence>
<dbReference type="PANTHER" id="PTHR43046:SF16">
    <property type="entry name" value="ADP-RIBOSE PYROPHOSPHATASE YJHB-RELATED"/>
    <property type="match status" value="1"/>
</dbReference>
<dbReference type="Gene3D" id="3.90.79.10">
    <property type="entry name" value="Nucleoside Triphosphate Pyrophosphohydrolase"/>
    <property type="match status" value="1"/>
</dbReference>